<dbReference type="Proteomes" id="UP000318823">
    <property type="component" value="Plasmid unnamed1"/>
</dbReference>
<name>A0AAP9J076_BACOV</name>
<protein>
    <recommendedName>
        <fullName evidence="4">DUF4133 domain-containing protein</fullName>
    </recommendedName>
</protein>
<evidence type="ECO:0000313" key="3">
    <source>
        <dbReference type="Proteomes" id="UP000318823"/>
    </source>
</evidence>
<gene>
    <name evidence="2" type="ORF">DYI28_29540</name>
</gene>
<evidence type="ECO:0000313" key="2">
    <source>
        <dbReference type="EMBL" id="QDM12840.1"/>
    </source>
</evidence>
<keyword evidence="1" id="KW-1133">Transmembrane helix</keyword>
<keyword evidence="1" id="KW-0812">Transmembrane</keyword>
<keyword evidence="2" id="KW-0614">Plasmid</keyword>
<accession>A0AAP9J076</accession>
<reference evidence="3" key="1">
    <citation type="journal article" date="2018" name="J. Anim. Genet.">
        <title>Acquired interbacterial defense systems protect against interspecies antagonism in the human gut microbiome.</title>
        <authorList>
            <person name="Ross B.D."/>
            <person name="Verster A.J."/>
            <person name="Radey M.C."/>
            <person name="Schmidtke D.T."/>
            <person name="Pope C.E."/>
            <person name="Hoffman L.R."/>
            <person name="Hajjar A."/>
            <person name="Peterson S.B."/>
            <person name="Borenstein E."/>
            <person name="Mougous J."/>
        </authorList>
    </citation>
    <scope>NUCLEOTIDE SEQUENCE [LARGE SCALE GENOMIC DNA]</scope>
    <source>
        <strain evidence="3">3725 D1 iv</strain>
        <plasmid evidence="3">unnamed1</plasmid>
    </source>
</reference>
<dbReference type="AlphaFoldDB" id="A0AAP9J076"/>
<organism evidence="2 3">
    <name type="scientific">Bacteroides ovatus</name>
    <dbReference type="NCBI Taxonomy" id="28116"/>
    <lineage>
        <taxon>Bacteria</taxon>
        <taxon>Pseudomonadati</taxon>
        <taxon>Bacteroidota</taxon>
        <taxon>Bacteroidia</taxon>
        <taxon>Bacteroidales</taxon>
        <taxon>Bacteroidaceae</taxon>
        <taxon>Bacteroides</taxon>
    </lineage>
</organism>
<proteinExistence type="predicted"/>
<keyword evidence="1" id="KW-0472">Membrane</keyword>
<dbReference type="EMBL" id="CP041396">
    <property type="protein sequence ID" value="QDM12840.1"/>
    <property type="molecule type" value="Genomic_DNA"/>
</dbReference>
<evidence type="ECO:0008006" key="4">
    <source>
        <dbReference type="Google" id="ProtNLM"/>
    </source>
</evidence>
<evidence type="ECO:0000256" key="1">
    <source>
        <dbReference type="SAM" id="Phobius"/>
    </source>
</evidence>
<feature type="transmembrane region" description="Helical" evidence="1">
    <location>
        <begin position="40"/>
        <end position="60"/>
    </location>
</feature>
<geneLocation type="plasmid" evidence="2 3">
    <name>unnamed1</name>
</geneLocation>
<sequence>MRTLRKINKPIKFFGLTSIQFGVIMLFYALVIIICVFAHLHPLIVVTIISIMAFISGMLFKNLSKEHKAGNPDYLTSLSVKSVTPSKIVDKRKVFNFIMKKK</sequence>
<feature type="transmembrane region" description="Helical" evidence="1">
    <location>
        <begin position="12"/>
        <end position="34"/>
    </location>
</feature>